<feature type="domain" description="HAMP" evidence="7">
    <location>
        <begin position="216"/>
        <end position="268"/>
    </location>
</feature>
<dbReference type="PROSITE" id="PS50111">
    <property type="entry name" value="CHEMOTAXIS_TRANSDUC_2"/>
    <property type="match status" value="1"/>
</dbReference>
<dbReference type="InterPro" id="IPR024478">
    <property type="entry name" value="HlyB_4HB_MCP"/>
</dbReference>
<comment type="subcellular location">
    <subcellularLocation>
        <location evidence="1">Membrane</location>
    </subcellularLocation>
</comment>
<comment type="similarity">
    <text evidence="3">Belongs to the methyl-accepting chemotaxis (MCP) protein family.</text>
</comment>
<dbReference type="PRINTS" id="PR00260">
    <property type="entry name" value="CHEMTRNSDUCR"/>
</dbReference>
<dbReference type="PANTHER" id="PTHR43531">
    <property type="entry name" value="PROTEIN ICFG"/>
    <property type="match status" value="1"/>
</dbReference>
<keyword evidence="5" id="KW-0812">Transmembrane</keyword>
<protein>
    <submittedName>
        <fullName evidence="8">Methyl-accepting chemotaxis protein</fullName>
    </submittedName>
</protein>
<dbReference type="EMBL" id="CP097331">
    <property type="protein sequence ID" value="URF07340.1"/>
    <property type="molecule type" value="Genomic_DNA"/>
</dbReference>
<feature type="transmembrane region" description="Helical" evidence="5">
    <location>
        <begin position="195"/>
        <end position="214"/>
    </location>
</feature>
<organism evidence="8 9">
    <name type="scientific">Cupriavidus campinensis</name>
    <dbReference type="NCBI Taxonomy" id="151783"/>
    <lineage>
        <taxon>Bacteria</taxon>
        <taxon>Pseudomonadati</taxon>
        <taxon>Pseudomonadota</taxon>
        <taxon>Betaproteobacteria</taxon>
        <taxon>Burkholderiales</taxon>
        <taxon>Burkholderiaceae</taxon>
        <taxon>Cupriavidus</taxon>
    </lineage>
</organism>
<proteinExistence type="inferred from homology"/>
<evidence type="ECO:0000256" key="5">
    <source>
        <dbReference type="SAM" id="Phobius"/>
    </source>
</evidence>
<keyword evidence="5" id="KW-0472">Membrane</keyword>
<dbReference type="PANTHER" id="PTHR43531:SF14">
    <property type="entry name" value="METHYL-ACCEPTING CHEMOTAXIS PROTEIN I-RELATED"/>
    <property type="match status" value="1"/>
</dbReference>
<dbReference type="CDD" id="cd11386">
    <property type="entry name" value="MCP_signal"/>
    <property type="match status" value="1"/>
</dbReference>
<evidence type="ECO:0000313" key="8">
    <source>
        <dbReference type="EMBL" id="URF07340.1"/>
    </source>
</evidence>
<dbReference type="InterPro" id="IPR003660">
    <property type="entry name" value="HAMP_dom"/>
</dbReference>
<dbReference type="SMART" id="SM00304">
    <property type="entry name" value="HAMP"/>
    <property type="match status" value="1"/>
</dbReference>
<keyword evidence="4" id="KW-0807">Transducer</keyword>
<dbReference type="Pfam" id="PF00672">
    <property type="entry name" value="HAMP"/>
    <property type="match status" value="1"/>
</dbReference>
<gene>
    <name evidence="8" type="ORF">M5D45_19215</name>
</gene>
<keyword evidence="5" id="KW-1133">Transmembrane helix</keyword>
<feature type="domain" description="Methyl-accepting transducer" evidence="6">
    <location>
        <begin position="273"/>
        <end position="502"/>
    </location>
</feature>
<dbReference type="Pfam" id="PF12729">
    <property type="entry name" value="4HB_MCP_1"/>
    <property type="match status" value="1"/>
</dbReference>
<feature type="transmembrane region" description="Helical" evidence="5">
    <location>
        <begin position="12"/>
        <end position="34"/>
    </location>
</feature>
<evidence type="ECO:0000256" key="3">
    <source>
        <dbReference type="ARBA" id="ARBA00029447"/>
    </source>
</evidence>
<dbReference type="Proteomes" id="UP001056132">
    <property type="component" value="Chromosome 2"/>
</dbReference>
<dbReference type="SUPFAM" id="SSF58104">
    <property type="entry name" value="Methyl-accepting chemotaxis protein (MCP) signaling domain"/>
    <property type="match status" value="1"/>
</dbReference>
<dbReference type="InterPro" id="IPR051310">
    <property type="entry name" value="MCP_chemotaxis"/>
</dbReference>
<evidence type="ECO:0000256" key="4">
    <source>
        <dbReference type="PROSITE-ProRule" id="PRU00284"/>
    </source>
</evidence>
<dbReference type="KEGG" id="ccam:M5D45_19215"/>
<dbReference type="InterPro" id="IPR004089">
    <property type="entry name" value="MCPsignal_dom"/>
</dbReference>
<dbReference type="SMART" id="SM00283">
    <property type="entry name" value="MA"/>
    <property type="match status" value="1"/>
</dbReference>
<evidence type="ECO:0000256" key="1">
    <source>
        <dbReference type="ARBA" id="ARBA00004370"/>
    </source>
</evidence>
<dbReference type="RefSeq" id="WP_211943248.1">
    <property type="nucleotide sequence ID" value="NZ_CAJPVH010000016.1"/>
</dbReference>
<dbReference type="InterPro" id="IPR004090">
    <property type="entry name" value="Chemotax_Me-accpt_rcpt"/>
</dbReference>
<dbReference type="GO" id="GO:0007165">
    <property type="term" value="P:signal transduction"/>
    <property type="evidence" value="ECO:0007669"/>
    <property type="project" value="UniProtKB-KW"/>
</dbReference>
<reference evidence="8" key="1">
    <citation type="journal article" date="2022" name="Microbiol. Resour. Announc.">
        <title>Genome Sequence of Cupriavidus campinensis Strain G5, a Member of a Bacterial Consortium Capable of Polyethylene Degradation.</title>
        <authorList>
            <person name="Schneider B."/>
            <person name="Pfeiffer F."/>
            <person name="Dyall-Smith M."/>
            <person name="Kunte H.J."/>
        </authorList>
    </citation>
    <scope>NUCLEOTIDE SEQUENCE</scope>
    <source>
        <strain evidence="8">G5</strain>
    </source>
</reference>
<evidence type="ECO:0000259" key="6">
    <source>
        <dbReference type="PROSITE" id="PS50111"/>
    </source>
</evidence>
<dbReference type="InterPro" id="IPR047347">
    <property type="entry name" value="YvaQ-like_sensor"/>
</dbReference>
<dbReference type="CDD" id="cd06225">
    <property type="entry name" value="HAMP"/>
    <property type="match status" value="1"/>
</dbReference>
<evidence type="ECO:0000259" key="7">
    <source>
        <dbReference type="PROSITE" id="PS50885"/>
    </source>
</evidence>
<dbReference type="GO" id="GO:0005886">
    <property type="term" value="C:plasma membrane"/>
    <property type="evidence" value="ECO:0007669"/>
    <property type="project" value="TreeGrafter"/>
</dbReference>
<dbReference type="GO" id="GO:0004888">
    <property type="term" value="F:transmembrane signaling receptor activity"/>
    <property type="evidence" value="ECO:0007669"/>
    <property type="project" value="InterPro"/>
</dbReference>
<dbReference type="GO" id="GO:0006935">
    <property type="term" value="P:chemotaxis"/>
    <property type="evidence" value="ECO:0007669"/>
    <property type="project" value="InterPro"/>
</dbReference>
<accession>A0AAE9I6E7</accession>
<dbReference type="Gene3D" id="6.10.340.10">
    <property type="match status" value="1"/>
</dbReference>
<dbReference type="Pfam" id="PF00015">
    <property type="entry name" value="MCPsignal"/>
    <property type="match status" value="1"/>
</dbReference>
<dbReference type="AlphaFoldDB" id="A0AAE9I6E7"/>
<evidence type="ECO:0000313" key="9">
    <source>
        <dbReference type="Proteomes" id="UP001056132"/>
    </source>
</evidence>
<dbReference type="CDD" id="cd19411">
    <property type="entry name" value="MCP2201-like_sensor"/>
    <property type="match status" value="1"/>
</dbReference>
<keyword evidence="2" id="KW-0488">Methylation</keyword>
<name>A0AAE9I6E7_9BURK</name>
<dbReference type="PROSITE" id="PS50885">
    <property type="entry name" value="HAMP"/>
    <property type="match status" value="1"/>
</dbReference>
<dbReference type="FunFam" id="1.10.287.950:FF:000001">
    <property type="entry name" value="Methyl-accepting chemotaxis sensory transducer"/>
    <property type="match status" value="1"/>
</dbReference>
<evidence type="ECO:0000256" key="2">
    <source>
        <dbReference type="ARBA" id="ARBA00022481"/>
    </source>
</evidence>
<sequence>MSFRNLSIKTKLVAGFGTLALVVLLVSGLSLYALNRATSGFKAYVDGLNARAEVAAQVRSAVDRRAIAARNLVLVTTQADLDVEKAEVLRAHDDVAARMTRLREMVSRDDVSETARGLVAGMAAVEARYGPVATAIVGLALDKKQEAAIARMNAECRPLLAELVKATDAYASFTHERQQEMVAALEADYGTQRNLLVVVSLAAVVFGLMGGLLLTRAITGPIQRAVNVARTVARGELGMHIEVNSDDETGRLLGALRDMNDRLTETVARVRQGSASIVDATGEIANGNADLSARTEEQAASLEQTAASMEELTATVRHNTENARQASELARSAATVAQEGSGTVGRVVDTMNGISASSAKIADITGIIEGIAFQTNILALNAAVEAARAGEQGRGFAVVASEVRGLAQRSSSAAKEIKELIEASVAQVSEGALLASEAGKTMGEVTQAVARVTGIVNEIAAASAEQNRGIEQVNQAIVQIDQVTQQNATLVHEAATASRSLDEQGRMLNEAVAFFRLPGRAGGGAGDVADMTNAPRRRALPVRAVQFSG</sequence>
<dbReference type="Gene3D" id="1.10.287.950">
    <property type="entry name" value="Methyl-accepting chemotaxis protein"/>
    <property type="match status" value="1"/>
</dbReference>
<reference evidence="8" key="2">
    <citation type="submission" date="2022-05" db="EMBL/GenBank/DDBJ databases">
        <authorList>
            <person name="Kunte H.-J."/>
        </authorList>
    </citation>
    <scope>NUCLEOTIDE SEQUENCE</scope>
    <source>
        <strain evidence="8">G5</strain>
    </source>
</reference>